<reference evidence="1 2" key="1">
    <citation type="submission" date="2017-12" db="EMBL/GenBank/DDBJ databases">
        <title>Comparative genomics of Botrytis spp.</title>
        <authorList>
            <person name="Valero-Jimenez C.A."/>
            <person name="Tapia P."/>
            <person name="Veloso J."/>
            <person name="Silva-Moreno E."/>
            <person name="Staats M."/>
            <person name="Valdes J.H."/>
            <person name="Van Kan J.A.L."/>
        </authorList>
    </citation>
    <scope>NUCLEOTIDE SEQUENCE [LARGE SCALE GENOMIC DNA]</scope>
    <source>
        <strain evidence="1 2">Bp0003</strain>
    </source>
</reference>
<accession>A0A4Z1F8A0</accession>
<organism evidence="1 2">
    <name type="scientific">Botrytis paeoniae</name>
    <dbReference type="NCBI Taxonomy" id="278948"/>
    <lineage>
        <taxon>Eukaryota</taxon>
        <taxon>Fungi</taxon>
        <taxon>Dikarya</taxon>
        <taxon>Ascomycota</taxon>
        <taxon>Pezizomycotina</taxon>
        <taxon>Leotiomycetes</taxon>
        <taxon>Helotiales</taxon>
        <taxon>Sclerotiniaceae</taxon>
        <taxon>Botrytis</taxon>
    </lineage>
</organism>
<comment type="caution">
    <text evidence="1">The sequence shown here is derived from an EMBL/GenBank/DDBJ whole genome shotgun (WGS) entry which is preliminary data.</text>
</comment>
<evidence type="ECO:0000313" key="2">
    <source>
        <dbReference type="Proteomes" id="UP000297910"/>
    </source>
</evidence>
<keyword evidence="2" id="KW-1185">Reference proteome</keyword>
<proteinExistence type="predicted"/>
<evidence type="ECO:0000313" key="1">
    <source>
        <dbReference type="EMBL" id="TGO20526.1"/>
    </source>
</evidence>
<dbReference type="Proteomes" id="UP000297910">
    <property type="component" value="Unassembled WGS sequence"/>
</dbReference>
<protein>
    <submittedName>
        <fullName evidence="1">Uncharacterized protein</fullName>
    </submittedName>
</protein>
<dbReference type="EMBL" id="PQXI01000287">
    <property type="protein sequence ID" value="TGO20526.1"/>
    <property type="molecule type" value="Genomic_DNA"/>
</dbReference>
<name>A0A4Z1F8A0_9HELO</name>
<gene>
    <name evidence="1" type="ORF">BPAE_0288g00080</name>
</gene>
<dbReference type="AlphaFoldDB" id="A0A4Z1F8A0"/>
<sequence>MTAWEMEDWMDEKLKKSGRGYYVPKGEIFCHALNQDGSLCKNTLEKIRDFDCLGSLRNNTCG</sequence>